<comment type="caution">
    <text evidence="3">The sequence shown here is derived from an EMBL/GenBank/DDBJ whole genome shotgun (WGS) entry which is preliminary data.</text>
</comment>
<comment type="similarity">
    <text evidence="1">Belongs to the NipSnap family.</text>
</comment>
<dbReference type="InterPro" id="IPR051557">
    <property type="entry name" value="NipSnap_domain"/>
</dbReference>
<dbReference type="EMBL" id="WHJE01000046">
    <property type="protein sequence ID" value="KAE8764014.1"/>
    <property type="molecule type" value="Genomic_DNA"/>
</dbReference>
<dbReference type="Proteomes" id="UP000451860">
    <property type="component" value="Unassembled WGS sequence"/>
</dbReference>
<dbReference type="PANTHER" id="PTHR21017">
    <property type="entry name" value="NIPSNAP-RELATED"/>
    <property type="match status" value="1"/>
</dbReference>
<dbReference type="RefSeq" id="WP_152202203.1">
    <property type="nucleotide sequence ID" value="NZ_VUKF01000011.1"/>
</dbReference>
<gene>
    <name evidence="3" type="ORF">GB883_11150</name>
</gene>
<dbReference type="Gene3D" id="3.30.70.100">
    <property type="match status" value="1"/>
</dbReference>
<dbReference type="InterPro" id="IPR011008">
    <property type="entry name" value="Dimeric_a/b-barrel"/>
</dbReference>
<organism evidence="3 4">
    <name type="scientific">Georgenia thermotolerans</name>
    <dbReference type="NCBI Taxonomy" id="527326"/>
    <lineage>
        <taxon>Bacteria</taxon>
        <taxon>Bacillati</taxon>
        <taxon>Actinomycetota</taxon>
        <taxon>Actinomycetes</taxon>
        <taxon>Micrococcales</taxon>
        <taxon>Bogoriellaceae</taxon>
        <taxon>Georgenia</taxon>
    </lineage>
</organism>
<evidence type="ECO:0000313" key="4">
    <source>
        <dbReference type="Proteomes" id="UP000451860"/>
    </source>
</evidence>
<feature type="domain" description="NIPSNAP" evidence="2">
    <location>
        <begin position="4"/>
        <end position="103"/>
    </location>
</feature>
<name>A0A7J5UPI1_9MICO</name>
<accession>A0A7J5UPI1</accession>
<dbReference type="Pfam" id="PF07978">
    <property type="entry name" value="NIPSNAP"/>
    <property type="match status" value="1"/>
</dbReference>
<proteinExistence type="inferred from homology"/>
<sequence length="126" mass="14156">MIVEQRTYVLHTGASLAEYLDAYENIGLPAQKPILGGFLGYFVTEFGPQNELNHLWAYADLEDRRARRAQLATNQQWQECLAIIRPMIMTMANKIMYPTSFSPIRSLPVTVADADTAFAPTPGAHR</sequence>
<dbReference type="PANTHER" id="PTHR21017:SF17">
    <property type="entry name" value="PROTEIN NIPSNAP"/>
    <property type="match status" value="1"/>
</dbReference>
<evidence type="ECO:0000313" key="3">
    <source>
        <dbReference type="EMBL" id="KAE8764014.1"/>
    </source>
</evidence>
<dbReference type="AlphaFoldDB" id="A0A7J5UPI1"/>
<keyword evidence="4" id="KW-1185">Reference proteome</keyword>
<evidence type="ECO:0000259" key="2">
    <source>
        <dbReference type="Pfam" id="PF07978"/>
    </source>
</evidence>
<reference evidence="3 4" key="1">
    <citation type="submission" date="2019-10" db="EMBL/GenBank/DDBJ databases">
        <title>Georgenia wutianyii sp. nov. and Georgenia yuyongxinii sp. nov. isolated from plateau pika (Ochotona curzoniae) in the Qinghai-Tibet plateau of China.</title>
        <authorList>
            <person name="Tian Z."/>
        </authorList>
    </citation>
    <scope>NUCLEOTIDE SEQUENCE [LARGE SCALE GENOMIC DNA]</scope>
    <source>
        <strain evidence="3 4">DSM 21501</strain>
    </source>
</reference>
<dbReference type="InterPro" id="IPR012577">
    <property type="entry name" value="NIPSNAP"/>
</dbReference>
<evidence type="ECO:0000256" key="1">
    <source>
        <dbReference type="ARBA" id="ARBA00005291"/>
    </source>
</evidence>
<protein>
    <submittedName>
        <fullName evidence="3">NIPSNAP family protein</fullName>
    </submittedName>
</protein>
<dbReference type="SUPFAM" id="SSF54909">
    <property type="entry name" value="Dimeric alpha+beta barrel"/>
    <property type="match status" value="1"/>
</dbReference>
<dbReference type="OrthoDB" id="9812037at2"/>